<dbReference type="AlphaFoldDB" id="A0A2D0N1Z2"/>
<dbReference type="OrthoDB" id="9782855at2"/>
<evidence type="ECO:0000256" key="1">
    <source>
        <dbReference type="SAM" id="SignalP"/>
    </source>
</evidence>
<keyword evidence="3" id="KW-1185">Reference proteome</keyword>
<dbReference type="Proteomes" id="UP000223913">
    <property type="component" value="Unassembled WGS sequence"/>
</dbReference>
<reference evidence="2 3" key="1">
    <citation type="submission" date="2017-10" db="EMBL/GenBank/DDBJ databases">
        <title>The draft genome sequence of Lewinella nigricans NBRC 102662.</title>
        <authorList>
            <person name="Wang K."/>
        </authorList>
    </citation>
    <scope>NUCLEOTIDE SEQUENCE [LARGE SCALE GENOMIC DNA]</scope>
    <source>
        <strain evidence="2 3">NBRC 102662</strain>
    </source>
</reference>
<protein>
    <submittedName>
        <fullName evidence="2">Uncharacterized protein</fullName>
    </submittedName>
</protein>
<gene>
    <name evidence="2" type="ORF">CRP01_31945</name>
</gene>
<dbReference type="RefSeq" id="WP_099154143.1">
    <property type="nucleotide sequence ID" value="NZ_PDUD01000040.1"/>
</dbReference>
<evidence type="ECO:0000313" key="2">
    <source>
        <dbReference type="EMBL" id="PHN02396.1"/>
    </source>
</evidence>
<evidence type="ECO:0000313" key="3">
    <source>
        <dbReference type="Proteomes" id="UP000223913"/>
    </source>
</evidence>
<feature type="chain" id="PRO_5013197801" evidence="1">
    <location>
        <begin position="22"/>
        <end position="129"/>
    </location>
</feature>
<keyword evidence="1" id="KW-0732">Signal</keyword>
<organism evidence="2 3">
    <name type="scientific">Flavilitoribacter nigricans (strain ATCC 23147 / DSM 23189 / NBRC 102662 / NCIMB 1420 / SS-2)</name>
    <name type="common">Lewinella nigricans</name>
    <dbReference type="NCBI Taxonomy" id="1122177"/>
    <lineage>
        <taxon>Bacteria</taxon>
        <taxon>Pseudomonadati</taxon>
        <taxon>Bacteroidota</taxon>
        <taxon>Saprospiria</taxon>
        <taxon>Saprospirales</taxon>
        <taxon>Lewinellaceae</taxon>
        <taxon>Flavilitoribacter</taxon>
    </lineage>
</organism>
<name>A0A2D0N1Z2_FLAN2</name>
<proteinExistence type="predicted"/>
<sequence length="129" mass="14124">MKKLILFFSLAIFSFAVTPVAAQHGAEVRNTDFAFTVDDGCGFYAVSGTLKRISSENGVVYIYKGIATEIATGESVPLNVRVVEHGNQNGFTLPFTLVFPSKAVIHSVFHINETEDGIHVVEESWVKCK</sequence>
<comment type="caution">
    <text evidence="2">The sequence shown here is derived from an EMBL/GenBank/DDBJ whole genome shotgun (WGS) entry which is preliminary data.</text>
</comment>
<feature type="signal peptide" evidence="1">
    <location>
        <begin position="1"/>
        <end position="21"/>
    </location>
</feature>
<accession>A0A2D0N1Z2</accession>
<dbReference type="EMBL" id="PDUD01000040">
    <property type="protein sequence ID" value="PHN02396.1"/>
    <property type="molecule type" value="Genomic_DNA"/>
</dbReference>